<name>A0A4Y2F253_ARAVE</name>
<gene>
    <name evidence="1" type="ORF">AVEN_87631_1</name>
</gene>
<dbReference type="EMBL" id="BGPR01248691">
    <property type="protein sequence ID" value="GBM34867.1"/>
    <property type="molecule type" value="Genomic_DNA"/>
</dbReference>
<proteinExistence type="predicted"/>
<reference evidence="1 2" key="1">
    <citation type="journal article" date="2019" name="Sci. Rep.">
        <title>Orb-weaving spider Araneus ventricosus genome elucidates the spidroin gene catalogue.</title>
        <authorList>
            <person name="Kono N."/>
            <person name="Nakamura H."/>
            <person name="Ohtoshi R."/>
            <person name="Moran D.A.P."/>
            <person name="Shinohara A."/>
            <person name="Yoshida Y."/>
            <person name="Fujiwara M."/>
            <person name="Mori M."/>
            <person name="Tomita M."/>
            <person name="Arakawa K."/>
        </authorList>
    </citation>
    <scope>NUCLEOTIDE SEQUENCE [LARGE SCALE GENOMIC DNA]</scope>
</reference>
<organism evidence="1 2">
    <name type="scientific">Araneus ventricosus</name>
    <name type="common">Orbweaver spider</name>
    <name type="synonym">Epeira ventricosa</name>
    <dbReference type="NCBI Taxonomy" id="182803"/>
    <lineage>
        <taxon>Eukaryota</taxon>
        <taxon>Metazoa</taxon>
        <taxon>Ecdysozoa</taxon>
        <taxon>Arthropoda</taxon>
        <taxon>Chelicerata</taxon>
        <taxon>Arachnida</taxon>
        <taxon>Araneae</taxon>
        <taxon>Araneomorphae</taxon>
        <taxon>Entelegynae</taxon>
        <taxon>Araneoidea</taxon>
        <taxon>Araneidae</taxon>
        <taxon>Araneus</taxon>
    </lineage>
</organism>
<dbReference type="AlphaFoldDB" id="A0A4Y2F253"/>
<keyword evidence="2" id="KW-1185">Reference proteome</keyword>
<dbReference type="Proteomes" id="UP000499080">
    <property type="component" value="Unassembled WGS sequence"/>
</dbReference>
<accession>A0A4Y2F253</accession>
<comment type="caution">
    <text evidence="1">The sequence shown here is derived from an EMBL/GenBank/DDBJ whole genome shotgun (WGS) entry which is preliminary data.</text>
</comment>
<evidence type="ECO:0000313" key="2">
    <source>
        <dbReference type="Proteomes" id="UP000499080"/>
    </source>
</evidence>
<sequence>MQQLFLLVNTKTIGRKNFGTGFPILIFHPLFDDGYFGEVRDDIKMFTDLQKYNNHYWIICVDMNMVNISLDNRKDSQNFPAIFTFGQPSLRETLDAEEMAYLLGMEKIYRF</sequence>
<evidence type="ECO:0000313" key="1">
    <source>
        <dbReference type="EMBL" id="GBM34867.1"/>
    </source>
</evidence>
<protein>
    <submittedName>
        <fullName evidence="1">Uncharacterized protein</fullName>
    </submittedName>
</protein>